<evidence type="ECO:0000259" key="6">
    <source>
        <dbReference type="PROSITE" id="PS50011"/>
    </source>
</evidence>
<dbReference type="GO" id="GO:0004674">
    <property type="term" value="F:protein serine/threonine kinase activity"/>
    <property type="evidence" value="ECO:0007669"/>
    <property type="project" value="UniProtKB-KW"/>
</dbReference>
<reference evidence="7" key="2">
    <citation type="submission" date="2021-02" db="EMBL/GenBank/DDBJ databases">
        <authorList>
            <person name="Kimball J.A."/>
            <person name="Haas M.W."/>
            <person name="Macchietto M."/>
            <person name="Kono T."/>
            <person name="Duquette J."/>
            <person name="Shao M."/>
        </authorList>
    </citation>
    <scope>NUCLEOTIDE SEQUENCE</scope>
    <source>
        <tissue evidence="7">Fresh leaf tissue</tissue>
    </source>
</reference>
<evidence type="ECO:0000313" key="8">
    <source>
        <dbReference type="Proteomes" id="UP000729402"/>
    </source>
</evidence>
<gene>
    <name evidence="7" type="ORF">GUJ93_ZPchr0011g28124</name>
</gene>
<dbReference type="AlphaFoldDB" id="A0A8J5WKV3"/>
<dbReference type="PANTHER" id="PTHR43895">
    <property type="entry name" value="CALCIUM/CALMODULIN-DEPENDENT PROTEIN KINASE KINASE-RELATED"/>
    <property type="match status" value="1"/>
</dbReference>
<accession>A0A8J5WKV3</accession>
<dbReference type="EMBL" id="JAAALK010000081">
    <property type="protein sequence ID" value="KAG8090757.1"/>
    <property type="molecule type" value="Genomic_DNA"/>
</dbReference>
<evidence type="ECO:0000256" key="5">
    <source>
        <dbReference type="ARBA" id="ARBA00022840"/>
    </source>
</evidence>
<name>A0A8J5WKV3_ZIZPA</name>
<dbReference type="SMART" id="SM00220">
    <property type="entry name" value="S_TKc"/>
    <property type="match status" value="1"/>
</dbReference>
<sequence length="212" mass="23862">MCRLHHPNVLHLHDMLATRSKKYLIMELAHGGDLFSKLASLPSRRLPKHAAWRVFLQLISALIYYHMRGVSHRDVTPQNMLLDADDNLKTPAFVTLEVLCRKAYYGAKANMWFYGVILFVLLTSHLPFDEGLRAEVTTGNDHAVCGAKEMSNADAEKPRDSSRSIMPSVKVQAIANNDHAMTDAQETRKPLLEQPWDNSLSIAEKPRVGFGV</sequence>
<keyword evidence="5" id="KW-0067">ATP-binding</keyword>
<proteinExistence type="predicted"/>
<dbReference type="OrthoDB" id="193931at2759"/>
<keyword evidence="3" id="KW-0547">Nucleotide-binding</keyword>
<keyword evidence="4" id="KW-0418">Kinase</keyword>
<reference evidence="7" key="1">
    <citation type="journal article" date="2021" name="bioRxiv">
        <title>Whole Genome Assembly and Annotation of Northern Wild Rice, Zizania palustris L., Supports a Whole Genome Duplication in the Zizania Genus.</title>
        <authorList>
            <person name="Haas M."/>
            <person name="Kono T."/>
            <person name="Macchietto M."/>
            <person name="Millas R."/>
            <person name="McGilp L."/>
            <person name="Shao M."/>
            <person name="Duquette J."/>
            <person name="Hirsch C.N."/>
            <person name="Kimball J."/>
        </authorList>
    </citation>
    <scope>NUCLEOTIDE SEQUENCE</scope>
    <source>
        <tissue evidence="7">Fresh leaf tissue</tissue>
    </source>
</reference>
<evidence type="ECO:0000256" key="3">
    <source>
        <dbReference type="ARBA" id="ARBA00022741"/>
    </source>
</evidence>
<dbReference type="PANTHER" id="PTHR43895:SF33">
    <property type="entry name" value="PROTEIN KINASE DOMAIN-CONTAINING PROTEIN"/>
    <property type="match status" value="1"/>
</dbReference>
<keyword evidence="1" id="KW-0723">Serine/threonine-protein kinase</keyword>
<dbReference type="PROSITE" id="PS50011">
    <property type="entry name" value="PROTEIN_KINASE_DOM"/>
    <property type="match status" value="1"/>
</dbReference>
<evidence type="ECO:0000256" key="2">
    <source>
        <dbReference type="ARBA" id="ARBA00022679"/>
    </source>
</evidence>
<evidence type="ECO:0000256" key="4">
    <source>
        <dbReference type="ARBA" id="ARBA00022777"/>
    </source>
</evidence>
<dbReference type="GO" id="GO:0007165">
    <property type="term" value="P:signal transduction"/>
    <property type="evidence" value="ECO:0007669"/>
    <property type="project" value="TreeGrafter"/>
</dbReference>
<dbReference type="PROSITE" id="PS00109">
    <property type="entry name" value="PROTEIN_KINASE_TYR"/>
    <property type="match status" value="1"/>
</dbReference>
<evidence type="ECO:0000256" key="1">
    <source>
        <dbReference type="ARBA" id="ARBA00022527"/>
    </source>
</evidence>
<protein>
    <recommendedName>
        <fullName evidence="6">Protein kinase domain-containing protein</fullName>
    </recommendedName>
</protein>
<evidence type="ECO:0000313" key="7">
    <source>
        <dbReference type="EMBL" id="KAG8090757.1"/>
    </source>
</evidence>
<comment type="caution">
    <text evidence="7">The sequence shown here is derived from an EMBL/GenBank/DDBJ whole genome shotgun (WGS) entry which is preliminary data.</text>
</comment>
<feature type="domain" description="Protein kinase" evidence="6">
    <location>
        <begin position="1"/>
        <end position="212"/>
    </location>
</feature>
<organism evidence="7 8">
    <name type="scientific">Zizania palustris</name>
    <name type="common">Northern wild rice</name>
    <dbReference type="NCBI Taxonomy" id="103762"/>
    <lineage>
        <taxon>Eukaryota</taxon>
        <taxon>Viridiplantae</taxon>
        <taxon>Streptophyta</taxon>
        <taxon>Embryophyta</taxon>
        <taxon>Tracheophyta</taxon>
        <taxon>Spermatophyta</taxon>
        <taxon>Magnoliopsida</taxon>
        <taxon>Liliopsida</taxon>
        <taxon>Poales</taxon>
        <taxon>Poaceae</taxon>
        <taxon>BOP clade</taxon>
        <taxon>Oryzoideae</taxon>
        <taxon>Oryzeae</taxon>
        <taxon>Zizaniinae</taxon>
        <taxon>Zizania</taxon>
    </lineage>
</organism>
<keyword evidence="8" id="KW-1185">Reference proteome</keyword>
<dbReference type="InterPro" id="IPR000719">
    <property type="entry name" value="Prot_kinase_dom"/>
</dbReference>
<dbReference type="InterPro" id="IPR008266">
    <property type="entry name" value="Tyr_kinase_AS"/>
</dbReference>
<dbReference type="GO" id="GO:0005524">
    <property type="term" value="F:ATP binding"/>
    <property type="evidence" value="ECO:0007669"/>
    <property type="project" value="UniProtKB-KW"/>
</dbReference>
<dbReference type="Proteomes" id="UP000729402">
    <property type="component" value="Unassembled WGS sequence"/>
</dbReference>
<dbReference type="Pfam" id="PF00069">
    <property type="entry name" value="Pkinase"/>
    <property type="match status" value="1"/>
</dbReference>
<keyword evidence="2" id="KW-0808">Transferase</keyword>